<keyword evidence="4" id="KW-1185">Reference proteome</keyword>
<feature type="compositionally biased region" description="Polar residues" evidence="2">
    <location>
        <begin position="262"/>
        <end position="274"/>
    </location>
</feature>
<evidence type="ECO:0000256" key="1">
    <source>
        <dbReference type="SAM" id="Coils"/>
    </source>
</evidence>
<organism evidence="3 4">
    <name type="scientific">Hemibagrus guttatus</name>
    <dbReference type="NCBI Taxonomy" id="175788"/>
    <lineage>
        <taxon>Eukaryota</taxon>
        <taxon>Metazoa</taxon>
        <taxon>Chordata</taxon>
        <taxon>Craniata</taxon>
        <taxon>Vertebrata</taxon>
        <taxon>Euteleostomi</taxon>
        <taxon>Actinopterygii</taxon>
        <taxon>Neopterygii</taxon>
        <taxon>Teleostei</taxon>
        <taxon>Ostariophysi</taxon>
        <taxon>Siluriformes</taxon>
        <taxon>Bagridae</taxon>
        <taxon>Hemibagrus</taxon>
    </lineage>
</organism>
<protein>
    <submittedName>
        <fullName evidence="3">Uncharacterized protein</fullName>
    </submittedName>
</protein>
<comment type="caution">
    <text evidence="3">The sequence shown here is derived from an EMBL/GenBank/DDBJ whole genome shotgun (WGS) entry which is preliminary data.</text>
</comment>
<gene>
    <name evidence="3" type="ORF">QTP70_018894</name>
</gene>
<reference evidence="3" key="1">
    <citation type="submission" date="2023-06" db="EMBL/GenBank/DDBJ databases">
        <title>Male Hemibagrus guttatus genome.</title>
        <authorList>
            <person name="Bian C."/>
        </authorList>
    </citation>
    <scope>NUCLEOTIDE SEQUENCE</scope>
    <source>
        <strain evidence="3">Male_cb2023</strain>
        <tissue evidence="3">Muscle</tissue>
    </source>
</reference>
<name>A0AAE0Q8Q5_9TELE</name>
<dbReference type="Proteomes" id="UP001274896">
    <property type="component" value="Unassembled WGS sequence"/>
</dbReference>
<proteinExistence type="predicted"/>
<accession>A0AAE0Q8Q5</accession>
<evidence type="ECO:0000313" key="4">
    <source>
        <dbReference type="Proteomes" id="UP001274896"/>
    </source>
</evidence>
<feature type="coiled-coil region" evidence="1">
    <location>
        <begin position="36"/>
        <end position="84"/>
    </location>
</feature>
<sequence length="274" mass="31725">MNFSLNRDTSFLNADEASAVETALRTAVMSILKVFCEVNEKRSHCYEAKLAEAERENTALKIQLKAAEQELQTLRQISTNYKISAEVTLSHDLSSDVPDERREEPAGFQSDASLMIKEEPSFESTLFLKSEVADETFAPECDYPAMDNVQICQQTPRAETWSMQPLQTFSSARSSLNQTREKWIPGDVVKGKLKSRECVRRYRERIRADPEKYHAWKEKERLRSLRRRKRIQDLPEPMQKLQREAWREATRRHRARKMAQATVASTDITPTLDP</sequence>
<evidence type="ECO:0000313" key="3">
    <source>
        <dbReference type="EMBL" id="KAK3515398.1"/>
    </source>
</evidence>
<keyword evidence="1" id="KW-0175">Coiled coil</keyword>
<dbReference type="AlphaFoldDB" id="A0AAE0Q8Q5"/>
<dbReference type="EMBL" id="JAUCMX010000020">
    <property type="protein sequence ID" value="KAK3515398.1"/>
    <property type="molecule type" value="Genomic_DNA"/>
</dbReference>
<evidence type="ECO:0000256" key="2">
    <source>
        <dbReference type="SAM" id="MobiDB-lite"/>
    </source>
</evidence>
<feature type="region of interest" description="Disordered" evidence="2">
    <location>
        <begin position="235"/>
        <end position="274"/>
    </location>
</feature>